<comment type="function">
    <text evidence="4">Sulfurates the molybdenum cofactor. Sulfation of molybdenum is essential for xanthine dehydrogenase (XDH) and aldehyde oxidase (ADO) enzymes in which molybdenum cofactor is liganded by 1 oxygen and 1 sulfur atom in active form.</text>
</comment>
<evidence type="ECO:0000256" key="4">
    <source>
        <dbReference type="HAMAP-Rule" id="MF_03050"/>
    </source>
</evidence>
<dbReference type="InterPro" id="IPR005303">
    <property type="entry name" value="MOCOS_middle"/>
</dbReference>
<dbReference type="GO" id="GO:0030170">
    <property type="term" value="F:pyridoxal phosphate binding"/>
    <property type="evidence" value="ECO:0007669"/>
    <property type="project" value="UniProtKB-UniRule"/>
</dbReference>
<dbReference type="PANTHER" id="PTHR14237">
    <property type="entry name" value="MOLYBDOPTERIN COFACTOR SULFURASE MOSC"/>
    <property type="match status" value="1"/>
</dbReference>
<dbReference type="AlphaFoldDB" id="A0A6A5UJU5"/>
<feature type="modified residue" description="N6-(pyridoxal phosphate)lysine" evidence="4">
    <location>
        <position position="226"/>
    </location>
</feature>
<protein>
    <recommendedName>
        <fullName evidence="4">Molybdenum cofactor sulfurase</fullName>
        <shortName evidence="4">MCS</shortName>
        <shortName evidence="4">MOS</shortName>
        <shortName evidence="4">MoCo sulfurase</shortName>
        <ecNumber evidence="4">2.8.1.9</ecNumber>
    </recommendedName>
    <alternativeName>
        <fullName evidence="4">Molybdenum cofactor sulfurtransferase</fullName>
    </alternativeName>
</protein>
<reference evidence="6" key="1">
    <citation type="journal article" date="2020" name="Stud. Mycol.">
        <title>101 Dothideomycetes genomes: a test case for predicting lifestyles and emergence of pathogens.</title>
        <authorList>
            <person name="Haridas S."/>
            <person name="Albert R."/>
            <person name="Binder M."/>
            <person name="Bloem J."/>
            <person name="Labutti K."/>
            <person name="Salamov A."/>
            <person name="Andreopoulos B."/>
            <person name="Baker S."/>
            <person name="Barry K."/>
            <person name="Bills G."/>
            <person name="Bluhm B."/>
            <person name="Cannon C."/>
            <person name="Castanera R."/>
            <person name="Culley D."/>
            <person name="Daum C."/>
            <person name="Ezra D."/>
            <person name="Gonzalez J."/>
            <person name="Henrissat B."/>
            <person name="Kuo A."/>
            <person name="Liang C."/>
            <person name="Lipzen A."/>
            <person name="Lutzoni F."/>
            <person name="Magnuson J."/>
            <person name="Mondo S."/>
            <person name="Nolan M."/>
            <person name="Ohm R."/>
            <person name="Pangilinan J."/>
            <person name="Park H.-J."/>
            <person name="Ramirez L."/>
            <person name="Alfaro M."/>
            <person name="Sun H."/>
            <person name="Tritt A."/>
            <person name="Yoshinaga Y."/>
            <person name="Zwiers L.-H."/>
            <person name="Turgeon B."/>
            <person name="Goodwin S."/>
            <person name="Spatafora J."/>
            <person name="Crous P."/>
            <person name="Grigoriev I."/>
        </authorList>
    </citation>
    <scope>NUCLEOTIDE SEQUENCE</scope>
    <source>
        <strain evidence="6">CBS 107.79</strain>
    </source>
</reference>
<dbReference type="Gene3D" id="3.40.640.10">
    <property type="entry name" value="Type I PLP-dependent aspartate aminotransferase-like (Major domain)"/>
    <property type="match status" value="1"/>
</dbReference>
<feature type="active site" evidence="4">
    <location>
        <position position="388"/>
    </location>
</feature>
<comment type="similarity">
    <text evidence="4">Belongs to the class-V pyridoxal-phosphate-dependent aminotransferase family. MOCOS subfamily.</text>
</comment>
<dbReference type="GO" id="GO:0006777">
    <property type="term" value="P:Mo-molybdopterin cofactor biosynthetic process"/>
    <property type="evidence" value="ECO:0007669"/>
    <property type="project" value="UniProtKB-UniRule"/>
</dbReference>
<sequence length="831" mass="92389">MEDARVSYDKAVEELRLREYPMLRDTTYLDHAGTTLYAKSLIERFSNDMITNLYGNPHSASNASQLTTRRIEDVRLRLLSLFKADPADFDVVFVANATAGIKLVMEALRDQEEGYWYGYHRDAHTSVIGVREAATRHRCFTTDAEVDQWVEEVEGKLGDRLGLFAYPAQSNMNGRRLPLDWVRRIRMRKQGSVYTLLDAAALVSTSPLDLSDASCAPDFTVLSLYKVFGFPDLGALIIRKAAGSVFDKRRYFGGGTVEMVCMKEQWHAKKAALHERLEDGTLPIHSIMALDAAMSVHQELYRSLDEISRHTSFLALKLYDDLKSLKHANGTSVCRIYNDKAAMYGDSATQGPVVAFNLRNPCGGWVSNAEVEKLAAVRNFQLRTGGLCNPGGVASSLDLAPWEMKENFSAGQRCGNDNDIIRAKPTGMIRVSLGAMSTLKDVTSFADFICEFFVEDTPPPLTPPVVSLGTEPPTHSRLHVQSLAVYPIKSCGAFSVPPGVAWEVRREGLAWDREWCLVHQGTGVALSQKRYSKMALIRPSIDLEEGVLRVQLTGILRDTTFANEISVPLSADPRLFTEESMYKDTSAQVCGDQIQAKTYRSSRISDFFSQALGVACHLARFPAVGNGSGPLACARHSKPHLQKKDMSSRTRIPGAFPETIPAMPGTTVSKPILLSNESPILTISRSSLNRLNELIKAEGGKAAQAEVFRANIVVAENPHYPPGAEQPYAEDDWRYLQIGQQYFELLGPCRRCQMICVDQQTAERNQEPFVTLSKTRRFDGRVHFGEHTSLLARDDLQSPSAQNPTIMVGDNVRTYFDEEIHDDDTLRALVS</sequence>
<dbReference type="SUPFAM" id="SSF53383">
    <property type="entry name" value="PLP-dependent transferases"/>
    <property type="match status" value="1"/>
</dbReference>
<dbReference type="GO" id="GO:0008265">
    <property type="term" value="F:molybdenum cofactor sulfurtransferase activity"/>
    <property type="evidence" value="ECO:0007669"/>
    <property type="project" value="UniProtKB-UniRule"/>
</dbReference>
<evidence type="ECO:0000256" key="1">
    <source>
        <dbReference type="ARBA" id="ARBA00022679"/>
    </source>
</evidence>
<dbReference type="GO" id="GO:0016829">
    <property type="term" value="F:lyase activity"/>
    <property type="evidence" value="ECO:0007669"/>
    <property type="project" value="UniProtKB-UniRule"/>
</dbReference>
<comment type="catalytic activity">
    <reaction evidence="4">
        <text>Mo-molybdopterin + L-cysteine + AH2 = thio-Mo-molybdopterin + L-alanine + A + H2O</text>
        <dbReference type="Rhea" id="RHEA:42636"/>
        <dbReference type="ChEBI" id="CHEBI:13193"/>
        <dbReference type="ChEBI" id="CHEBI:15377"/>
        <dbReference type="ChEBI" id="CHEBI:17499"/>
        <dbReference type="ChEBI" id="CHEBI:35235"/>
        <dbReference type="ChEBI" id="CHEBI:57972"/>
        <dbReference type="ChEBI" id="CHEBI:71302"/>
        <dbReference type="ChEBI" id="CHEBI:82685"/>
        <dbReference type="EC" id="2.8.1.9"/>
    </reaction>
</comment>
<evidence type="ECO:0000313" key="7">
    <source>
        <dbReference type="Proteomes" id="UP000800036"/>
    </source>
</evidence>
<dbReference type="OrthoDB" id="10264306at2759"/>
<dbReference type="Proteomes" id="UP000800036">
    <property type="component" value="Unassembled WGS sequence"/>
</dbReference>
<dbReference type="InterPro" id="IPR015424">
    <property type="entry name" value="PyrdxlP-dep_Trfase"/>
</dbReference>
<keyword evidence="7" id="KW-1185">Reference proteome</keyword>
<dbReference type="PANTHER" id="PTHR14237:SF80">
    <property type="entry name" value="MOLYBDENUM COFACTOR SULFURASE"/>
    <property type="match status" value="1"/>
</dbReference>
<keyword evidence="2 4" id="KW-0663">Pyridoxal phosphate</keyword>
<dbReference type="EMBL" id="ML976772">
    <property type="protein sequence ID" value="KAF1965018.1"/>
    <property type="molecule type" value="Genomic_DNA"/>
</dbReference>
<organism evidence="6 7">
    <name type="scientific">Bimuria novae-zelandiae CBS 107.79</name>
    <dbReference type="NCBI Taxonomy" id="1447943"/>
    <lineage>
        <taxon>Eukaryota</taxon>
        <taxon>Fungi</taxon>
        <taxon>Dikarya</taxon>
        <taxon>Ascomycota</taxon>
        <taxon>Pezizomycotina</taxon>
        <taxon>Dothideomycetes</taxon>
        <taxon>Pleosporomycetidae</taxon>
        <taxon>Pleosporales</taxon>
        <taxon>Massarineae</taxon>
        <taxon>Didymosphaeriaceae</taxon>
        <taxon>Bimuria</taxon>
    </lineage>
</organism>
<accession>A0A6A5UJU5</accession>
<dbReference type="Pfam" id="PF03476">
    <property type="entry name" value="MOSC_N"/>
    <property type="match status" value="1"/>
</dbReference>
<proteinExistence type="inferred from homology"/>
<dbReference type="InterPro" id="IPR015421">
    <property type="entry name" value="PyrdxlP-dep_Trfase_major"/>
</dbReference>
<dbReference type="InterPro" id="IPR028886">
    <property type="entry name" value="MoCo_sulfurase"/>
</dbReference>
<feature type="domain" description="MOSC" evidence="5">
    <location>
        <begin position="650"/>
        <end position="815"/>
    </location>
</feature>
<dbReference type="PROSITE" id="PS51340">
    <property type="entry name" value="MOSC"/>
    <property type="match status" value="1"/>
</dbReference>
<dbReference type="HAMAP" id="MF_03050">
    <property type="entry name" value="MOCOS"/>
    <property type="match status" value="1"/>
</dbReference>
<gene>
    <name evidence="4" type="primary">hxB</name>
    <name evidence="6" type="ORF">BU23DRAFT_37839</name>
</gene>
<dbReference type="SUPFAM" id="SSF141673">
    <property type="entry name" value="MOSC N-terminal domain-like"/>
    <property type="match status" value="1"/>
</dbReference>
<dbReference type="Pfam" id="PF00266">
    <property type="entry name" value="Aminotran_5"/>
    <property type="match status" value="1"/>
</dbReference>
<comment type="cofactor">
    <cofactor evidence="4">
        <name>pyridoxal 5'-phosphate</name>
        <dbReference type="ChEBI" id="CHEBI:597326"/>
    </cofactor>
</comment>
<dbReference type="EC" id="2.8.1.9" evidence="4"/>
<keyword evidence="3 4" id="KW-0501">Molybdenum cofactor biosynthesis</keyword>
<dbReference type="InterPro" id="IPR000192">
    <property type="entry name" value="Aminotrans_V_dom"/>
</dbReference>
<dbReference type="InterPro" id="IPR005302">
    <property type="entry name" value="MoCF_Sase_C"/>
</dbReference>
<keyword evidence="1 4" id="KW-0808">Transferase</keyword>
<evidence type="ECO:0000313" key="6">
    <source>
        <dbReference type="EMBL" id="KAF1965018.1"/>
    </source>
</evidence>
<name>A0A6A5UJU5_9PLEO</name>
<evidence type="ECO:0000259" key="5">
    <source>
        <dbReference type="PROSITE" id="PS51340"/>
    </source>
</evidence>
<dbReference type="Pfam" id="PF03473">
    <property type="entry name" value="MOSC"/>
    <property type="match status" value="1"/>
</dbReference>
<evidence type="ECO:0000256" key="2">
    <source>
        <dbReference type="ARBA" id="ARBA00022898"/>
    </source>
</evidence>
<dbReference type="GO" id="GO:0030151">
    <property type="term" value="F:molybdenum ion binding"/>
    <property type="evidence" value="ECO:0007669"/>
    <property type="project" value="UniProtKB-UniRule"/>
</dbReference>
<evidence type="ECO:0000256" key="3">
    <source>
        <dbReference type="ARBA" id="ARBA00023150"/>
    </source>
</evidence>